<feature type="region of interest" description="Disordered" evidence="1">
    <location>
        <begin position="1"/>
        <end position="75"/>
    </location>
</feature>
<protein>
    <submittedName>
        <fullName evidence="3">Uncharacterized protein</fullName>
    </submittedName>
</protein>
<evidence type="ECO:0000313" key="4">
    <source>
        <dbReference type="Proteomes" id="UP000006643"/>
    </source>
</evidence>
<feature type="compositionally biased region" description="Basic and acidic residues" evidence="1">
    <location>
        <begin position="63"/>
        <end position="72"/>
    </location>
</feature>
<dbReference type="InParanoid" id="D0P328"/>
<dbReference type="Proteomes" id="UP000006643">
    <property type="component" value="Unassembled WGS sequence"/>
</dbReference>
<keyword evidence="2" id="KW-0472">Membrane</keyword>
<evidence type="ECO:0000313" key="3">
    <source>
        <dbReference type="EMBL" id="EEY58800.1"/>
    </source>
</evidence>
<gene>
    <name evidence="3" type="ORF">PITG_20855</name>
</gene>
<dbReference type="OMA" id="QNHETEA"/>
<keyword evidence="2" id="KW-0812">Transmembrane</keyword>
<reference evidence="4" key="1">
    <citation type="journal article" date="2009" name="Nature">
        <title>Genome sequence and analysis of the Irish potato famine pathogen Phytophthora infestans.</title>
        <authorList>
            <consortium name="The Broad Institute Genome Sequencing Platform"/>
            <person name="Haas B.J."/>
            <person name="Kamoun S."/>
            <person name="Zody M.C."/>
            <person name="Jiang R.H."/>
            <person name="Handsaker R.E."/>
            <person name="Cano L.M."/>
            <person name="Grabherr M."/>
            <person name="Kodira C.D."/>
            <person name="Raffaele S."/>
            <person name="Torto-Alalibo T."/>
            <person name="Bozkurt T.O."/>
            <person name="Ah-Fong A.M."/>
            <person name="Alvarado L."/>
            <person name="Anderson V.L."/>
            <person name="Armstrong M.R."/>
            <person name="Avrova A."/>
            <person name="Baxter L."/>
            <person name="Beynon J."/>
            <person name="Boevink P.C."/>
            <person name="Bollmann S.R."/>
            <person name="Bos J.I."/>
            <person name="Bulone V."/>
            <person name="Cai G."/>
            <person name="Cakir C."/>
            <person name="Carrington J.C."/>
            <person name="Chawner M."/>
            <person name="Conti L."/>
            <person name="Costanzo S."/>
            <person name="Ewan R."/>
            <person name="Fahlgren N."/>
            <person name="Fischbach M.A."/>
            <person name="Fugelstad J."/>
            <person name="Gilroy E.M."/>
            <person name="Gnerre S."/>
            <person name="Green P.J."/>
            <person name="Grenville-Briggs L.J."/>
            <person name="Griffith J."/>
            <person name="Grunwald N.J."/>
            <person name="Horn K."/>
            <person name="Horner N.R."/>
            <person name="Hu C.H."/>
            <person name="Huitema E."/>
            <person name="Jeong D.H."/>
            <person name="Jones A.M."/>
            <person name="Jones J.D."/>
            <person name="Jones R.W."/>
            <person name="Karlsson E.K."/>
            <person name="Kunjeti S.G."/>
            <person name="Lamour K."/>
            <person name="Liu Z."/>
            <person name="Ma L."/>
            <person name="Maclean D."/>
            <person name="Chibucos M.C."/>
            <person name="McDonald H."/>
            <person name="McWalters J."/>
            <person name="Meijer H.J."/>
            <person name="Morgan W."/>
            <person name="Morris P.F."/>
            <person name="Munro C.A."/>
            <person name="O'Neill K."/>
            <person name="Ospina-Giraldo M."/>
            <person name="Pinzon A."/>
            <person name="Pritchard L."/>
            <person name="Ramsahoye B."/>
            <person name="Ren Q."/>
            <person name="Restrepo S."/>
            <person name="Roy S."/>
            <person name="Sadanandom A."/>
            <person name="Savidor A."/>
            <person name="Schornack S."/>
            <person name="Schwartz D.C."/>
            <person name="Schumann U.D."/>
            <person name="Schwessinger B."/>
            <person name="Seyer L."/>
            <person name="Sharpe T."/>
            <person name="Silvar C."/>
            <person name="Song J."/>
            <person name="Studholme D.J."/>
            <person name="Sykes S."/>
            <person name="Thines M."/>
            <person name="van de Vondervoort P.J."/>
            <person name="Phuntumart V."/>
            <person name="Wawra S."/>
            <person name="Weide R."/>
            <person name="Win J."/>
            <person name="Young C."/>
            <person name="Zhou S."/>
            <person name="Fry W."/>
            <person name="Meyers B.C."/>
            <person name="van West P."/>
            <person name="Ristaino J."/>
            <person name="Govers F."/>
            <person name="Birch P.R."/>
            <person name="Whisson S.C."/>
            <person name="Judelson H.S."/>
            <person name="Nusbaum C."/>
        </authorList>
    </citation>
    <scope>NUCLEOTIDE SEQUENCE [LARGE SCALE GENOMIC DNA]</scope>
    <source>
        <strain evidence="4">T30-4</strain>
    </source>
</reference>
<dbReference type="VEuPathDB" id="FungiDB:PITG_20855"/>
<dbReference type="AlphaFoldDB" id="D0P328"/>
<dbReference type="HOGENOM" id="CLU_1681356_0_0_1"/>
<keyword evidence="4" id="KW-1185">Reference proteome</keyword>
<proteinExistence type="predicted"/>
<dbReference type="OrthoDB" id="6625923at2759"/>
<feature type="transmembrane region" description="Helical" evidence="2">
    <location>
        <begin position="80"/>
        <end position="100"/>
    </location>
</feature>
<dbReference type="KEGG" id="pif:PITG_20855"/>
<dbReference type="eggNOG" id="ENOG502SA3W">
    <property type="taxonomic scope" value="Eukaryota"/>
</dbReference>
<accession>D0P328</accession>
<feature type="region of interest" description="Disordered" evidence="1">
    <location>
        <begin position="105"/>
        <end position="135"/>
    </location>
</feature>
<organism evidence="3 4">
    <name type="scientific">Phytophthora infestans (strain T30-4)</name>
    <name type="common">Potato late blight agent</name>
    <dbReference type="NCBI Taxonomy" id="403677"/>
    <lineage>
        <taxon>Eukaryota</taxon>
        <taxon>Sar</taxon>
        <taxon>Stramenopiles</taxon>
        <taxon>Oomycota</taxon>
        <taxon>Peronosporomycetes</taxon>
        <taxon>Peronosporales</taxon>
        <taxon>Peronosporaceae</taxon>
        <taxon>Phytophthora</taxon>
    </lineage>
</organism>
<evidence type="ECO:0000256" key="1">
    <source>
        <dbReference type="SAM" id="MobiDB-lite"/>
    </source>
</evidence>
<sequence>MSGSMEGPEVGDVSTPEPNKTTLRPEPAPATAAPAPAAPAATPAPPAAESTPGSGSLTSQEAQAKRAEDVSGKSDTGTSALLAVVAAAGCAAVVAIFAYVKKQNHETEGTGPDGSRSSATTADGVRPSEDSVYNDPLGTRYSSIVMITPNGDGVCIL</sequence>
<dbReference type="GeneID" id="9466920"/>
<dbReference type="RefSeq" id="XP_002895291.1">
    <property type="nucleotide sequence ID" value="XM_002895245.1"/>
</dbReference>
<name>D0P328_PHYIT</name>
<feature type="compositionally biased region" description="Polar residues" evidence="1">
    <location>
        <begin position="51"/>
        <end position="62"/>
    </location>
</feature>
<keyword evidence="2" id="KW-1133">Transmembrane helix</keyword>
<evidence type="ECO:0000256" key="2">
    <source>
        <dbReference type="SAM" id="Phobius"/>
    </source>
</evidence>
<dbReference type="EMBL" id="DS028333">
    <property type="protein sequence ID" value="EEY58800.1"/>
    <property type="molecule type" value="Genomic_DNA"/>
</dbReference>
<feature type="compositionally biased region" description="Low complexity" evidence="1">
    <location>
        <begin position="29"/>
        <end position="41"/>
    </location>
</feature>